<name>A0A7W4YYC1_9HYPH</name>
<accession>A0A7W4YYC1</accession>
<comment type="caution">
    <text evidence="2">The sequence shown here is derived from an EMBL/GenBank/DDBJ whole genome shotgun (WGS) entry which is preliminary data.</text>
</comment>
<dbReference type="AlphaFoldDB" id="A0A7W4YYC1"/>
<dbReference type="EMBL" id="JACHWB010000004">
    <property type="protein sequence ID" value="MBB3020134.1"/>
    <property type="molecule type" value="Genomic_DNA"/>
</dbReference>
<evidence type="ECO:0000313" key="3">
    <source>
        <dbReference type="Proteomes" id="UP000532010"/>
    </source>
</evidence>
<keyword evidence="3" id="KW-1185">Reference proteome</keyword>
<protein>
    <submittedName>
        <fullName evidence="2">Uncharacterized protein</fullName>
    </submittedName>
</protein>
<feature type="region of interest" description="Disordered" evidence="1">
    <location>
        <begin position="1"/>
        <end position="22"/>
    </location>
</feature>
<evidence type="ECO:0000256" key="1">
    <source>
        <dbReference type="SAM" id="MobiDB-lite"/>
    </source>
</evidence>
<evidence type="ECO:0000313" key="2">
    <source>
        <dbReference type="EMBL" id="MBB3020134.1"/>
    </source>
</evidence>
<organism evidence="2 3">
    <name type="scientific">Microvirga lupini</name>
    <dbReference type="NCBI Taxonomy" id="420324"/>
    <lineage>
        <taxon>Bacteria</taxon>
        <taxon>Pseudomonadati</taxon>
        <taxon>Pseudomonadota</taxon>
        <taxon>Alphaproteobacteria</taxon>
        <taxon>Hyphomicrobiales</taxon>
        <taxon>Methylobacteriaceae</taxon>
        <taxon>Microvirga</taxon>
    </lineage>
</organism>
<reference evidence="2 3" key="1">
    <citation type="submission" date="2020-08" db="EMBL/GenBank/DDBJ databases">
        <title>The Agave Microbiome: Exploring the role of microbial communities in plant adaptations to desert environments.</title>
        <authorList>
            <person name="Partida-Martinez L.P."/>
        </authorList>
    </citation>
    <scope>NUCLEOTIDE SEQUENCE [LARGE SCALE GENOMIC DNA]</scope>
    <source>
        <strain evidence="2 3">AT3.9</strain>
    </source>
</reference>
<dbReference type="Proteomes" id="UP000532010">
    <property type="component" value="Unassembled WGS sequence"/>
</dbReference>
<gene>
    <name evidence="2" type="ORF">FHR70_003215</name>
</gene>
<proteinExistence type="predicted"/>
<dbReference type="RefSeq" id="WP_183451862.1">
    <property type="nucleotide sequence ID" value="NZ_JACHWB010000004.1"/>
</dbReference>
<sequence length="96" mass="10798">MLSGRSFETVAARPPQDEGRETRVVNPRHKLGHDKRGVIAVALSLQRQKAIACRLDMLYTMIEVIGRTPKWLKAPAISKAQHVFNNIIERSSHARA</sequence>